<accession>A0A0G0W6W9</accession>
<dbReference type="EMBL" id="LBZK01000011">
    <property type="protein sequence ID" value="KKR70992.1"/>
    <property type="molecule type" value="Genomic_DNA"/>
</dbReference>
<reference evidence="1 2" key="1">
    <citation type="journal article" date="2015" name="Nature">
        <title>rRNA introns, odd ribosomes, and small enigmatic genomes across a large radiation of phyla.</title>
        <authorList>
            <person name="Brown C.T."/>
            <person name="Hug L.A."/>
            <person name="Thomas B.C."/>
            <person name="Sharon I."/>
            <person name="Castelle C.J."/>
            <person name="Singh A."/>
            <person name="Wilkins M.J."/>
            <person name="Williams K.H."/>
            <person name="Banfield J.F."/>
        </authorList>
    </citation>
    <scope>NUCLEOTIDE SEQUENCE [LARGE SCALE GENOMIC DNA]</scope>
</reference>
<dbReference type="Proteomes" id="UP000034562">
    <property type="component" value="Unassembled WGS sequence"/>
</dbReference>
<protein>
    <submittedName>
        <fullName evidence="1">Uncharacterized protein</fullName>
    </submittedName>
</protein>
<sequence length="109" mass="12703">MTKIFYDHLVELGKIDKQIKKVAKTSEEKEELWGLIDEIVHHKVIGCILGSLPREHHEEFLGMFHKSPHDEELLFGYLRKKVSGNIEDLIRQEIGGLATELLEEIRQEK</sequence>
<evidence type="ECO:0000313" key="1">
    <source>
        <dbReference type="EMBL" id="KKR70992.1"/>
    </source>
</evidence>
<gene>
    <name evidence="1" type="ORF">UU12_C0011G0012</name>
</gene>
<evidence type="ECO:0000313" key="2">
    <source>
        <dbReference type="Proteomes" id="UP000034562"/>
    </source>
</evidence>
<name>A0A0G0W6W9_9BACT</name>
<dbReference type="AlphaFoldDB" id="A0A0G0W6W9"/>
<organism evidence="1 2">
    <name type="scientific">Candidatus Woesebacteria bacterium GW2011_GWA2_40_7b</name>
    <dbReference type="NCBI Taxonomy" id="1618563"/>
    <lineage>
        <taxon>Bacteria</taxon>
        <taxon>Candidatus Woeseibacteriota</taxon>
    </lineage>
</organism>
<dbReference type="STRING" id="1618563.UU12_C0011G0012"/>
<comment type="caution">
    <text evidence="1">The sequence shown here is derived from an EMBL/GenBank/DDBJ whole genome shotgun (WGS) entry which is preliminary data.</text>
</comment>
<proteinExistence type="predicted"/>